<comment type="caution">
    <text evidence="2">The sequence shown here is derived from an EMBL/GenBank/DDBJ whole genome shotgun (WGS) entry which is preliminary data.</text>
</comment>
<dbReference type="SUPFAM" id="SSF53474">
    <property type="entry name" value="alpha/beta-Hydrolases"/>
    <property type="match status" value="1"/>
</dbReference>
<dbReference type="Pfam" id="PF00561">
    <property type="entry name" value="Abhydrolase_1"/>
    <property type="match status" value="1"/>
</dbReference>
<dbReference type="InterPro" id="IPR029058">
    <property type="entry name" value="AB_hydrolase_fold"/>
</dbReference>
<protein>
    <recommendedName>
        <fullName evidence="1">AB hydrolase-1 domain-containing protein</fullName>
    </recommendedName>
</protein>
<name>A0ABQ2PIK7_9NEIS</name>
<keyword evidence="3" id="KW-1185">Reference proteome</keyword>
<evidence type="ECO:0000313" key="2">
    <source>
        <dbReference type="EMBL" id="GGP25071.1"/>
    </source>
</evidence>
<gene>
    <name evidence="2" type="ORF">GCM10010971_08900</name>
</gene>
<dbReference type="Gene3D" id="3.40.50.1820">
    <property type="entry name" value="alpha/beta hydrolase"/>
    <property type="match status" value="1"/>
</dbReference>
<accession>A0ABQ2PIK7</accession>
<dbReference type="EMBL" id="BMLY01000001">
    <property type="protein sequence ID" value="GGP25071.1"/>
    <property type="molecule type" value="Genomic_DNA"/>
</dbReference>
<dbReference type="Proteomes" id="UP000621859">
    <property type="component" value="Unassembled WGS sequence"/>
</dbReference>
<feature type="domain" description="AB hydrolase-1" evidence="1">
    <location>
        <begin position="50"/>
        <end position="106"/>
    </location>
</feature>
<dbReference type="InterPro" id="IPR000073">
    <property type="entry name" value="AB_hydrolase_1"/>
</dbReference>
<evidence type="ECO:0000313" key="3">
    <source>
        <dbReference type="Proteomes" id="UP000621859"/>
    </source>
</evidence>
<proteinExistence type="predicted"/>
<sequence>MVAVLAALQNPGRVTHLVLAATSGGMDMARLGAADWRAEFARNNPDLPDWFGTWQQDLTAQLRTLDIPTLLLWGDADPVSPVAVGERLRSLLPKSTLHVFAGGDHGFAEVMGDAIAPLIDQHLVTEN</sequence>
<reference evidence="3" key="1">
    <citation type="journal article" date="2019" name="Int. J. Syst. Evol. Microbiol.">
        <title>The Global Catalogue of Microorganisms (GCM) 10K type strain sequencing project: providing services to taxonomists for standard genome sequencing and annotation.</title>
        <authorList>
            <consortium name="The Broad Institute Genomics Platform"/>
            <consortium name="The Broad Institute Genome Sequencing Center for Infectious Disease"/>
            <person name="Wu L."/>
            <person name="Ma J."/>
        </authorList>
    </citation>
    <scope>NUCLEOTIDE SEQUENCE [LARGE SCALE GENOMIC DNA]</scope>
    <source>
        <strain evidence="3">CGMCC 1.8860</strain>
    </source>
</reference>
<organism evidence="2 3">
    <name type="scientific">Silvimonas amylolytica</name>
    <dbReference type="NCBI Taxonomy" id="449663"/>
    <lineage>
        <taxon>Bacteria</taxon>
        <taxon>Pseudomonadati</taxon>
        <taxon>Pseudomonadota</taxon>
        <taxon>Betaproteobacteria</taxon>
        <taxon>Neisseriales</taxon>
        <taxon>Chitinibacteraceae</taxon>
        <taxon>Silvimonas</taxon>
    </lineage>
</organism>
<evidence type="ECO:0000259" key="1">
    <source>
        <dbReference type="Pfam" id="PF00561"/>
    </source>
</evidence>